<accession>A0A0B6TL81</accession>
<dbReference type="Pfam" id="PF00293">
    <property type="entry name" value="NUDIX"/>
    <property type="match status" value="1"/>
</dbReference>
<dbReference type="OrthoDB" id="4287477at2"/>
<dbReference type="STRING" id="1224162.B840_05500"/>
<keyword evidence="4" id="KW-1185">Reference proteome</keyword>
<proteinExistence type="predicted"/>
<keyword evidence="1 3" id="KW-0378">Hydrolase</keyword>
<dbReference type="EMBL" id="CP007790">
    <property type="protein sequence ID" value="AJK68713.1"/>
    <property type="molecule type" value="Genomic_DNA"/>
</dbReference>
<dbReference type="PROSITE" id="PS51462">
    <property type="entry name" value="NUDIX"/>
    <property type="match status" value="1"/>
</dbReference>
<feature type="domain" description="Nudix hydrolase" evidence="2">
    <location>
        <begin position="37"/>
        <end position="165"/>
    </location>
</feature>
<evidence type="ECO:0000256" key="1">
    <source>
        <dbReference type="ARBA" id="ARBA00022801"/>
    </source>
</evidence>
<dbReference type="Pfam" id="PF00300">
    <property type="entry name" value="His_Phos_1"/>
    <property type="match status" value="1"/>
</dbReference>
<evidence type="ECO:0000313" key="4">
    <source>
        <dbReference type="Proteomes" id="UP000031928"/>
    </source>
</evidence>
<dbReference type="SMART" id="SM00855">
    <property type="entry name" value="PGAM"/>
    <property type="match status" value="1"/>
</dbReference>
<dbReference type="Gene3D" id="3.90.79.10">
    <property type="entry name" value="Nucleoside Triphosphate Pyrophosphohydrolase"/>
    <property type="match status" value="1"/>
</dbReference>
<reference evidence="3 4" key="1">
    <citation type="submission" date="2014-05" db="EMBL/GenBank/DDBJ databases">
        <title>Complete genome sequence of Corynebacterium marinum DSM 44953.</title>
        <authorList>
            <person name="Schaffert L."/>
            <person name="Albersmeier A."/>
            <person name="Kalinowski J."/>
            <person name="Ruckert C."/>
        </authorList>
    </citation>
    <scope>NUCLEOTIDE SEQUENCE [LARGE SCALE GENOMIC DNA]</scope>
    <source>
        <strain evidence="3 4">DSM 44953</strain>
    </source>
</reference>
<dbReference type="AlphaFoldDB" id="A0A0B6TL81"/>
<dbReference type="Gene3D" id="3.40.50.1240">
    <property type="entry name" value="Phosphoglycerate mutase-like"/>
    <property type="match status" value="1"/>
</dbReference>
<dbReference type="PANTHER" id="PTHR43222">
    <property type="entry name" value="NUDIX HYDROLASE 23"/>
    <property type="match status" value="1"/>
</dbReference>
<dbReference type="SUPFAM" id="SSF55811">
    <property type="entry name" value="Nudix"/>
    <property type="match status" value="1"/>
</dbReference>
<gene>
    <name evidence="3" type="primary">mutT1</name>
    <name evidence="3" type="ORF">B840_05500</name>
</gene>
<dbReference type="InterPro" id="IPR000086">
    <property type="entry name" value="NUDIX_hydrolase_dom"/>
</dbReference>
<dbReference type="InterPro" id="IPR029033">
    <property type="entry name" value="His_PPase_superfam"/>
</dbReference>
<dbReference type="EC" id="3.6.1.55" evidence="3"/>
<evidence type="ECO:0000313" key="3">
    <source>
        <dbReference type="EMBL" id="AJK68713.1"/>
    </source>
</evidence>
<sequence length="334" mass="37326">MAKNPQPHEVDKDQGPELLVNGRHQVIPVDPAKEFKRSMLAAGAVLWRGDIHDLDTVEVAVIHRPSYDDWSLAKGKVDPGESLPTTAAREILEETGYEIRLGKLLGKVTYPVLDRTKIVYYWTGEVLGGGFTPNEEVDELRWLPLPEARALLSYEVDRHVLDKAEKRFRLPATSRILYVRHGRAHQRRNWEGDDNLRPLDKKGRRQAEMLVPMLLPYKPVAVYSAEPERCQATAAPLADELNVDVVVDPLFGDEAWQRNEVECKRRFTGLIDSDGTSVVVGQGIAIPEMIAWLSANGRLPLDEVEAKKASVWVLSFNGGQLTGADYLASPLPAK</sequence>
<protein>
    <submittedName>
        <fullName evidence="3">Putative 8-oxo-dGTP diphosphatase 1</fullName>
        <ecNumber evidence="3">3.6.1.55</ecNumber>
    </submittedName>
</protein>
<dbReference type="RefSeq" id="WP_042621306.1">
    <property type="nucleotide sequence ID" value="NZ_CP007790.1"/>
</dbReference>
<name>A0A0B6TL81_9CORY</name>
<dbReference type="InterPro" id="IPR013078">
    <property type="entry name" value="His_Pase_superF_clade-1"/>
</dbReference>
<dbReference type="HOGENOM" id="CLU_048989_0_0_11"/>
<dbReference type="SUPFAM" id="SSF53254">
    <property type="entry name" value="Phosphoglycerate mutase-like"/>
    <property type="match status" value="1"/>
</dbReference>
<dbReference type="GO" id="GO:0035539">
    <property type="term" value="F:8-oxo-7,8-dihydrodeoxyguanosine triphosphate pyrophosphatase activity"/>
    <property type="evidence" value="ECO:0007669"/>
    <property type="project" value="UniProtKB-EC"/>
</dbReference>
<evidence type="ECO:0000259" key="2">
    <source>
        <dbReference type="PROSITE" id="PS51462"/>
    </source>
</evidence>
<dbReference type="InterPro" id="IPR015797">
    <property type="entry name" value="NUDIX_hydrolase-like_dom_sf"/>
</dbReference>
<dbReference type="Proteomes" id="UP000031928">
    <property type="component" value="Chromosome"/>
</dbReference>
<dbReference type="PANTHER" id="PTHR43222:SF9">
    <property type="entry name" value="8-OXO-(D)GTP PHOSPHATASE"/>
    <property type="match status" value="1"/>
</dbReference>
<dbReference type="PROSITE" id="PS00893">
    <property type="entry name" value="NUDIX_BOX"/>
    <property type="match status" value="1"/>
</dbReference>
<organism evidence="3 4">
    <name type="scientific">Corynebacterium marinum DSM 44953</name>
    <dbReference type="NCBI Taxonomy" id="1224162"/>
    <lineage>
        <taxon>Bacteria</taxon>
        <taxon>Bacillati</taxon>
        <taxon>Actinomycetota</taxon>
        <taxon>Actinomycetes</taxon>
        <taxon>Mycobacteriales</taxon>
        <taxon>Corynebacteriaceae</taxon>
        <taxon>Corynebacterium</taxon>
    </lineage>
</organism>
<dbReference type="CDD" id="cd07067">
    <property type="entry name" value="HP_PGM_like"/>
    <property type="match status" value="1"/>
</dbReference>
<dbReference type="CDD" id="cd03673">
    <property type="entry name" value="NUDIX_Ap6A_hydrolase"/>
    <property type="match status" value="1"/>
</dbReference>
<dbReference type="InterPro" id="IPR020084">
    <property type="entry name" value="NUDIX_hydrolase_CS"/>
</dbReference>
<dbReference type="KEGG" id="cmq:B840_05500"/>